<evidence type="ECO:0000256" key="2">
    <source>
        <dbReference type="ARBA" id="ARBA00011738"/>
    </source>
</evidence>
<evidence type="ECO:0000256" key="1">
    <source>
        <dbReference type="ARBA" id="ARBA00004514"/>
    </source>
</evidence>
<protein>
    <recommendedName>
        <fullName evidence="3">Metallo-beta-lactamase domain-containing protein 1</fullName>
    </recommendedName>
    <alternativeName>
        <fullName evidence="4">Endoribonuclease MBLAC1</fullName>
    </alternativeName>
</protein>
<dbReference type="EMBL" id="CAKOGL010000025">
    <property type="protein sequence ID" value="CAH2102723.1"/>
    <property type="molecule type" value="Genomic_DNA"/>
</dbReference>
<comment type="catalytic activity">
    <reaction evidence="5">
        <text>a ribonucleotidyl-ribonucleotide-RNA + H2O = a 3'-end ribonucleotide-RNA + a 5'-end 5'-phospho-ribonucleoside-RNA + H(+)</text>
        <dbReference type="Rhea" id="RHEA:68096"/>
        <dbReference type="Rhea" id="RHEA-COMP:15179"/>
        <dbReference type="Rhea" id="RHEA-COMP:17355"/>
        <dbReference type="Rhea" id="RHEA-COMP:17428"/>
        <dbReference type="ChEBI" id="CHEBI:15377"/>
        <dbReference type="ChEBI" id="CHEBI:15378"/>
        <dbReference type="ChEBI" id="CHEBI:74896"/>
        <dbReference type="ChEBI" id="CHEBI:138282"/>
        <dbReference type="ChEBI" id="CHEBI:173118"/>
    </reaction>
    <physiologicalReaction direction="left-to-right" evidence="5">
        <dbReference type="Rhea" id="RHEA:68097"/>
    </physiologicalReaction>
</comment>
<feature type="domain" description="Metallo-beta-lactamase" evidence="7">
    <location>
        <begin position="23"/>
        <end position="188"/>
    </location>
</feature>
<proteinExistence type="predicted"/>
<evidence type="ECO:0000256" key="3">
    <source>
        <dbReference type="ARBA" id="ARBA00014856"/>
    </source>
</evidence>
<evidence type="ECO:0000256" key="6">
    <source>
        <dbReference type="ARBA" id="ARBA00045869"/>
    </source>
</evidence>
<comment type="function">
    <text evidence="6">Endoribonuclease that catalyzes the hydrolysis of histone-coding pre-mRNA 3'-end. Involved in histone pre-mRNA processing during the S-phase of the cell cycle, which is required for entering/progressing through S-phase. Cleaves histone pre-mRNA at a major and a minor cleavage site after the 5'-ACCCA-3' and the 5'-ACCCACA-3' sequence, respectively, and located downstream of the stem-loop. May require the presence of the HDE element located at the histone pre-RNA 3'-end to avoid non-specific cleavage.</text>
</comment>
<organism evidence="8 9">
    <name type="scientific">Euphydryas editha</name>
    <name type="common">Edith's checkerspot</name>
    <dbReference type="NCBI Taxonomy" id="104508"/>
    <lineage>
        <taxon>Eukaryota</taxon>
        <taxon>Metazoa</taxon>
        <taxon>Ecdysozoa</taxon>
        <taxon>Arthropoda</taxon>
        <taxon>Hexapoda</taxon>
        <taxon>Insecta</taxon>
        <taxon>Pterygota</taxon>
        <taxon>Neoptera</taxon>
        <taxon>Endopterygota</taxon>
        <taxon>Lepidoptera</taxon>
        <taxon>Glossata</taxon>
        <taxon>Ditrysia</taxon>
        <taxon>Papilionoidea</taxon>
        <taxon>Nymphalidae</taxon>
        <taxon>Nymphalinae</taxon>
        <taxon>Euphydryas</taxon>
    </lineage>
</organism>
<dbReference type="InterPro" id="IPR036866">
    <property type="entry name" value="RibonucZ/Hydroxyglut_hydro"/>
</dbReference>
<comment type="subcellular location">
    <subcellularLocation>
        <location evidence="1">Cytoplasm</location>
        <location evidence="1">Cytosol</location>
    </subcellularLocation>
</comment>
<dbReference type="CDD" id="cd07711">
    <property type="entry name" value="MBLAC1-like_MBL-fold"/>
    <property type="match status" value="1"/>
</dbReference>
<dbReference type="SMART" id="SM00849">
    <property type="entry name" value="Lactamase_B"/>
    <property type="match status" value="1"/>
</dbReference>
<keyword evidence="9" id="KW-1185">Reference proteome</keyword>
<dbReference type="AlphaFoldDB" id="A0AAU9UXK5"/>
<dbReference type="Pfam" id="PF00753">
    <property type="entry name" value="Lactamase_B"/>
    <property type="match status" value="1"/>
</dbReference>
<name>A0AAU9UXK5_EUPED</name>
<evidence type="ECO:0000256" key="4">
    <source>
        <dbReference type="ARBA" id="ARBA00032988"/>
    </source>
</evidence>
<dbReference type="InterPro" id="IPR039344">
    <property type="entry name" value="MBLAC1"/>
</dbReference>
<dbReference type="SUPFAM" id="SSF56281">
    <property type="entry name" value="Metallo-hydrolase/oxidoreductase"/>
    <property type="match status" value="1"/>
</dbReference>
<dbReference type="Proteomes" id="UP001153954">
    <property type="component" value="Unassembled WGS sequence"/>
</dbReference>
<evidence type="ECO:0000313" key="8">
    <source>
        <dbReference type="EMBL" id="CAH2102723.1"/>
    </source>
</evidence>
<accession>A0AAU9UXK5</accession>
<dbReference type="Gene3D" id="3.60.15.10">
    <property type="entry name" value="Ribonuclease Z/Hydroxyacylglutathione hydrolase-like"/>
    <property type="match status" value="1"/>
</dbReference>
<dbReference type="InterPro" id="IPR001279">
    <property type="entry name" value="Metallo-B-lactamas"/>
</dbReference>
<evidence type="ECO:0000313" key="9">
    <source>
        <dbReference type="Proteomes" id="UP001153954"/>
    </source>
</evidence>
<comment type="caution">
    <text evidence="8">The sequence shown here is derived from an EMBL/GenBank/DDBJ whole genome shotgun (WGS) entry which is preliminary data.</text>
</comment>
<dbReference type="GO" id="GO:0031123">
    <property type="term" value="P:RNA 3'-end processing"/>
    <property type="evidence" value="ECO:0007669"/>
    <property type="project" value="UniProtKB-ARBA"/>
</dbReference>
<evidence type="ECO:0000259" key="7">
    <source>
        <dbReference type="SMART" id="SM00849"/>
    </source>
</evidence>
<sequence>MCDIVVLYDGYSDLKSKQEMKANCSCILIKGFHNIVVDTMTPWDADKIIFALKKEDLTVDDISYVISTHGHSDHIGNNNLFLKAKHIVGFSVSFKDDYYLHPFDEGEEFKINDNVKVIPTPGHTLTDVTVVATSSSKETVALTGDLFEKLEDIENPSIWLDAGSEDHIQQRKNRFKIAQLADWIVPGHGPKFKVTDKIREILLKQVNIKS</sequence>
<dbReference type="PANTHER" id="PTHR23200">
    <property type="entry name" value="METALLO-BETA-LACTAMASE DOMAIN-CONTAINING PROTEIN 1"/>
    <property type="match status" value="1"/>
</dbReference>
<gene>
    <name evidence="8" type="ORF">EEDITHA_LOCUS17310</name>
</gene>
<comment type="subunit">
    <text evidence="2">Homodimer.</text>
</comment>
<dbReference type="PANTHER" id="PTHR23200:SF48">
    <property type="entry name" value="METALLO-BETA-LACTAMASE DOMAIN-CONTAINING PROTEIN 1"/>
    <property type="match status" value="1"/>
</dbReference>
<reference evidence="8" key="1">
    <citation type="submission" date="2022-03" db="EMBL/GenBank/DDBJ databases">
        <authorList>
            <person name="Tunstrom K."/>
        </authorList>
    </citation>
    <scope>NUCLEOTIDE SEQUENCE</scope>
</reference>
<dbReference type="GO" id="GO:0005829">
    <property type="term" value="C:cytosol"/>
    <property type="evidence" value="ECO:0007669"/>
    <property type="project" value="UniProtKB-SubCell"/>
</dbReference>
<evidence type="ECO:0000256" key="5">
    <source>
        <dbReference type="ARBA" id="ARBA00044690"/>
    </source>
</evidence>